<dbReference type="GO" id="GO:0016747">
    <property type="term" value="F:acyltransferase activity, transferring groups other than amino-acyl groups"/>
    <property type="evidence" value="ECO:0007669"/>
    <property type="project" value="InterPro"/>
</dbReference>
<dbReference type="EMBL" id="FZQA01000004">
    <property type="protein sequence ID" value="SNT74191.1"/>
    <property type="molecule type" value="Genomic_DNA"/>
</dbReference>
<keyword evidence="4" id="KW-0689">Ribosomal protein</keyword>
<keyword evidence="5" id="KW-1185">Reference proteome</keyword>
<dbReference type="Pfam" id="PF00583">
    <property type="entry name" value="Acetyltransf_1"/>
    <property type="match status" value="1"/>
</dbReference>
<dbReference type="PANTHER" id="PTHR43877">
    <property type="entry name" value="AMINOALKYLPHOSPHONATE N-ACETYLTRANSFERASE-RELATED-RELATED"/>
    <property type="match status" value="1"/>
</dbReference>
<keyword evidence="4" id="KW-0687">Ribonucleoprotein</keyword>
<dbReference type="RefSeq" id="WP_089412563.1">
    <property type="nucleotide sequence ID" value="NZ_FZQA01000004.1"/>
</dbReference>
<feature type="domain" description="N-acetyltransferase" evidence="3">
    <location>
        <begin position="5"/>
        <end position="173"/>
    </location>
</feature>
<accession>A0A239PV69</accession>
<evidence type="ECO:0000313" key="5">
    <source>
        <dbReference type="Proteomes" id="UP000198346"/>
    </source>
</evidence>
<dbReference type="Gene3D" id="3.40.630.30">
    <property type="match status" value="1"/>
</dbReference>
<dbReference type="SUPFAM" id="SSF55729">
    <property type="entry name" value="Acyl-CoA N-acyltransferases (Nat)"/>
    <property type="match status" value="1"/>
</dbReference>
<dbReference type="OrthoDB" id="143110at2"/>
<dbReference type="CDD" id="cd04301">
    <property type="entry name" value="NAT_SF"/>
    <property type="match status" value="1"/>
</dbReference>
<name>A0A239PV69_9PROT</name>
<dbReference type="Proteomes" id="UP000198346">
    <property type="component" value="Unassembled WGS sequence"/>
</dbReference>
<dbReference type="GO" id="GO:0005840">
    <property type="term" value="C:ribosome"/>
    <property type="evidence" value="ECO:0007669"/>
    <property type="project" value="UniProtKB-KW"/>
</dbReference>
<organism evidence="4 5">
    <name type="scientific">Amphiplicatus metriothermophilus</name>
    <dbReference type="NCBI Taxonomy" id="1519374"/>
    <lineage>
        <taxon>Bacteria</taxon>
        <taxon>Pseudomonadati</taxon>
        <taxon>Pseudomonadota</taxon>
        <taxon>Alphaproteobacteria</taxon>
        <taxon>Parvularculales</taxon>
        <taxon>Parvularculaceae</taxon>
        <taxon>Amphiplicatus</taxon>
    </lineage>
</organism>
<dbReference type="AlphaFoldDB" id="A0A239PV69"/>
<proteinExistence type="predicted"/>
<evidence type="ECO:0000256" key="1">
    <source>
        <dbReference type="ARBA" id="ARBA00022679"/>
    </source>
</evidence>
<reference evidence="4 5" key="1">
    <citation type="submission" date="2017-07" db="EMBL/GenBank/DDBJ databases">
        <authorList>
            <person name="Sun Z.S."/>
            <person name="Albrecht U."/>
            <person name="Echele G."/>
            <person name="Lee C.C."/>
        </authorList>
    </citation>
    <scope>NUCLEOTIDE SEQUENCE [LARGE SCALE GENOMIC DNA]</scope>
    <source>
        <strain evidence="4 5">CGMCC 1.12710</strain>
    </source>
</reference>
<dbReference type="InterPro" id="IPR000182">
    <property type="entry name" value="GNAT_dom"/>
</dbReference>
<evidence type="ECO:0000313" key="4">
    <source>
        <dbReference type="EMBL" id="SNT74191.1"/>
    </source>
</evidence>
<evidence type="ECO:0000256" key="2">
    <source>
        <dbReference type="ARBA" id="ARBA00023315"/>
    </source>
</evidence>
<gene>
    <name evidence="4" type="ORF">SAMN06297382_2100</name>
</gene>
<protein>
    <submittedName>
        <fullName evidence="4">Ribosomal protein S18 acetylase RimI</fullName>
    </submittedName>
</protein>
<dbReference type="InterPro" id="IPR016181">
    <property type="entry name" value="Acyl_CoA_acyltransferase"/>
</dbReference>
<keyword evidence="1" id="KW-0808">Transferase</keyword>
<keyword evidence="2" id="KW-0012">Acyltransferase</keyword>
<dbReference type="InterPro" id="IPR050832">
    <property type="entry name" value="Bact_Acetyltransf"/>
</dbReference>
<sequence>MTDDVSIRRAGPGDAETLAALGAETFTETFGHQYKEEDLSTFLKKNHSPEVYRRILADEAWAAWLAEDAGGRAGGYVVAGPCGLPVPDMPENAGEIVRLYLRESFQGAGLGARLLETALDWLRPRYAPVYLSVYEENPRAQKLYERFGFVKIRRYFYMVGNHADPEWIMELRR</sequence>
<dbReference type="PROSITE" id="PS51186">
    <property type="entry name" value="GNAT"/>
    <property type="match status" value="1"/>
</dbReference>
<evidence type="ECO:0000259" key="3">
    <source>
        <dbReference type="PROSITE" id="PS51186"/>
    </source>
</evidence>